<protein>
    <submittedName>
        <fullName evidence="1">Uncharacterized protein</fullName>
    </submittedName>
</protein>
<dbReference type="Proteomes" id="UP000814140">
    <property type="component" value="Unassembled WGS sequence"/>
</dbReference>
<evidence type="ECO:0000313" key="1">
    <source>
        <dbReference type="EMBL" id="KAI0065902.1"/>
    </source>
</evidence>
<reference evidence="1" key="1">
    <citation type="submission" date="2021-03" db="EMBL/GenBank/DDBJ databases">
        <authorList>
            <consortium name="DOE Joint Genome Institute"/>
            <person name="Ahrendt S."/>
            <person name="Looney B.P."/>
            <person name="Miyauchi S."/>
            <person name="Morin E."/>
            <person name="Drula E."/>
            <person name="Courty P.E."/>
            <person name="Chicoki N."/>
            <person name="Fauchery L."/>
            <person name="Kohler A."/>
            <person name="Kuo A."/>
            <person name="Labutti K."/>
            <person name="Pangilinan J."/>
            <person name="Lipzen A."/>
            <person name="Riley R."/>
            <person name="Andreopoulos W."/>
            <person name="He G."/>
            <person name="Johnson J."/>
            <person name="Barry K.W."/>
            <person name="Grigoriev I.V."/>
            <person name="Nagy L."/>
            <person name="Hibbett D."/>
            <person name="Henrissat B."/>
            <person name="Matheny P.B."/>
            <person name="Labbe J."/>
            <person name="Martin F."/>
        </authorList>
    </citation>
    <scope>NUCLEOTIDE SEQUENCE</scope>
    <source>
        <strain evidence="1">HHB10654</strain>
    </source>
</reference>
<organism evidence="1 2">
    <name type="scientific">Artomyces pyxidatus</name>
    <dbReference type="NCBI Taxonomy" id="48021"/>
    <lineage>
        <taxon>Eukaryota</taxon>
        <taxon>Fungi</taxon>
        <taxon>Dikarya</taxon>
        <taxon>Basidiomycota</taxon>
        <taxon>Agaricomycotina</taxon>
        <taxon>Agaricomycetes</taxon>
        <taxon>Russulales</taxon>
        <taxon>Auriscalpiaceae</taxon>
        <taxon>Artomyces</taxon>
    </lineage>
</organism>
<name>A0ACB8TBH6_9AGAM</name>
<accession>A0ACB8TBH6</accession>
<sequence>MASDTVILGLTLISTIPSRPYVPQTDAGVWLSMDRSNFPPGQQSLVCTFASSSCSDLSHNFAVPGIGQTIFVTRWTNLKRYVPGPHVHFSTHYQT</sequence>
<dbReference type="EMBL" id="MU277194">
    <property type="protein sequence ID" value="KAI0065902.1"/>
    <property type="molecule type" value="Genomic_DNA"/>
</dbReference>
<proteinExistence type="predicted"/>
<evidence type="ECO:0000313" key="2">
    <source>
        <dbReference type="Proteomes" id="UP000814140"/>
    </source>
</evidence>
<comment type="caution">
    <text evidence="1">The sequence shown here is derived from an EMBL/GenBank/DDBJ whole genome shotgun (WGS) entry which is preliminary data.</text>
</comment>
<keyword evidence="2" id="KW-1185">Reference proteome</keyword>
<reference evidence="1" key="2">
    <citation type="journal article" date="2022" name="New Phytol.">
        <title>Evolutionary transition to the ectomycorrhizal habit in the genomes of a hyperdiverse lineage of mushroom-forming fungi.</title>
        <authorList>
            <person name="Looney B."/>
            <person name="Miyauchi S."/>
            <person name="Morin E."/>
            <person name="Drula E."/>
            <person name="Courty P.E."/>
            <person name="Kohler A."/>
            <person name="Kuo A."/>
            <person name="LaButti K."/>
            <person name="Pangilinan J."/>
            <person name="Lipzen A."/>
            <person name="Riley R."/>
            <person name="Andreopoulos W."/>
            <person name="He G."/>
            <person name="Johnson J."/>
            <person name="Nolan M."/>
            <person name="Tritt A."/>
            <person name="Barry K.W."/>
            <person name="Grigoriev I.V."/>
            <person name="Nagy L.G."/>
            <person name="Hibbett D."/>
            <person name="Henrissat B."/>
            <person name="Matheny P.B."/>
            <person name="Labbe J."/>
            <person name="Martin F.M."/>
        </authorList>
    </citation>
    <scope>NUCLEOTIDE SEQUENCE</scope>
    <source>
        <strain evidence="1">HHB10654</strain>
    </source>
</reference>
<gene>
    <name evidence="1" type="ORF">BV25DRAFT_1606285</name>
</gene>